<dbReference type="PANTHER" id="PTHR47660:SF3">
    <property type="entry name" value="FINGER DOMAIN PROTEIN, PUTATIVE (AFU_ORTHOLOGUE AFUA_4G03310)-RELATED"/>
    <property type="match status" value="1"/>
</dbReference>
<dbReference type="Proteomes" id="UP000188318">
    <property type="component" value="Unassembled WGS sequence"/>
</dbReference>
<dbReference type="PROSITE" id="PS00463">
    <property type="entry name" value="ZN2_CY6_FUNGAL_1"/>
    <property type="match status" value="1"/>
</dbReference>
<dbReference type="Gene3D" id="4.10.240.10">
    <property type="entry name" value="Zn(2)-C6 fungal-type DNA-binding domain"/>
    <property type="match status" value="1"/>
</dbReference>
<dbReference type="GO" id="GO:0003677">
    <property type="term" value="F:DNA binding"/>
    <property type="evidence" value="ECO:0007669"/>
    <property type="project" value="UniProtKB-KW"/>
</dbReference>
<dbReference type="SUPFAM" id="SSF57701">
    <property type="entry name" value="Zn2/Cys6 DNA-binding domain"/>
    <property type="match status" value="1"/>
</dbReference>
<dbReference type="InterPro" id="IPR036864">
    <property type="entry name" value="Zn2-C6_fun-type_DNA-bd_sf"/>
</dbReference>
<dbReference type="GO" id="GO:0008270">
    <property type="term" value="F:zinc ion binding"/>
    <property type="evidence" value="ECO:0007669"/>
    <property type="project" value="InterPro"/>
</dbReference>
<evidence type="ECO:0000256" key="4">
    <source>
        <dbReference type="ARBA" id="ARBA00023125"/>
    </source>
</evidence>
<evidence type="ECO:0000313" key="8">
    <source>
        <dbReference type="EMBL" id="OOF91591.1"/>
    </source>
</evidence>
<proteinExistence type="predicted"/>
<evidence type="ECO:0000256" key="3">
    <source>
        <dbReference type="ARBA" id="ARBA00023015"/>
    </source>
</evidence>
<name>A0A1R3RAS6_ASPC5</name>
<keyword evidence="6" id="KW-0539">Nucleus</keyword>
<keyword evidence="5" id="KW-0804">Transcription</keyword>
<evidence type="ECO:0000313" key="9">
    <source>
        <dbReference type="Proteomes" id="UP000188318"/>
    </source>
</evidence>
<dbReference type="OrthoDB" id="4216928at2759"/>
<dbReference type="AlphaFoldDB" id="A0A1R3RAS6"/>
<evidence type="ECO:0000256" key="6">
    <source>
        <dbReference type="ARBA" id="ARBA00023242"/>
    </source>
</evidence>
<dbReference type="PANTHER" id="PTHR47660">
    <property type="entry name" value="TRANSCRIPTION FACTOR WITH C2H2 AND ZN(2)-CYS(6) DNA BINDING DOMAIN (EUROFUNG)-RELATED-RELATED"/>
    <property type="match status" value="1"/>
</dbReference>
<feature type="domain" description="Zn(2)-C6 fungal-type" evidence="7">
    <location>
        <begin position="19"/>
        <end position="49"/>
    </location>
</feature>
<keyword evidence="2" id="KW-0862">Zinc</keyword>
<sequence>MQSLNSSTERTNAPPRRKSCEACKVAKRRCDLAWPACFRCARRNLTCVYPGRQPQSLDQEAPSLPISLPENLFSSHYAEVQCVADYVFPPNLDSGVVDLSNSETDILDLLAQCPPIQPPTPQLAYQDAGTAVIRTRSAMPISTIVTTRLQFGIDVLNQAPKMMVLENQTPWCHRQLYNDGMPRSMQADALACCALYMARNEINTPVILSSFKTRIDDLLASPPPSTPIEALAYTQSLILYQIMRLFDGDIHARVSAEPLIPVLETAALNLLNYVHFPAAEADTDYSAPMDAVMQSWSEWVYQESARRTALFSFYLIQIYRLITGENNLSCDGRLGLIHSWYLSAHLWSAQTAFDFAVAWNEHHHYLIYNADFMGALESARPADVDLFGRMLLSTILGIDQAKAWFYSRGAIL</sequence>
<dbReference type="PROSITE" id="PS50048">
    <property type="entry name" value="ZN2_CY6_FUNGAL_2"/>
    <property type="match status" value="1"/>
</dbReference>
<organism evidence="8 9">
    <name type="scientific">Aspergillus carbonarius (strain ITEM 5010)</name>
    <dbReference type="NCBI Taxonomy" id="602072"/>
    <lineage>
        <taxon>Eukaryota</taxon>
        <taxon>Fungi</taxon>
        <taxon>Dikarya</taxon>
        <taxon>Ascomycota</taxon>
        <taxon>Pezizomycotina</taxon>
        <taxon>Eurotiomycetes</taxon>
        <taxon>Eurotiomycetidae</taxon>
        <taxon>Eurotiales</taxon>
        <taxon>Aspergillaceae</taxon>
        <taxon>Aspergillus</taxon>
        <taxon>Aspergillus subgen. Circumdati</taxon>
    </lineage>
</organism>
<reference evidence="9" key="1">
    <citation type="journal article" date="2017" name="Genome Biol.">
        <title>Comparative genomics reveals high biological diversity and specific adaptations in the industrially and medically important fungal genus Aspergillus.</title>
        <authorList>
            <person name="de Vries R.P."/>
            <person name="Riley R."/>
            <person name="Wiebenga A."/>
            <person name="Aguilar-Osorio G."/>
            <person name="Amillis S."/>
            <person name="Uchima C.A."/>
            <person name="Anderluh G."/>
            <person name="Asadollahi M."/>
            <person name="Askin M."/>
            <person name="Barry K."/>
            <person name="Battaglia E."/>
            <person name="Bayram O."/>
            <person name="Benocci T."/>
            <person name="Braus-Stromeyer S.A."/>
            <person name="Caldana C."/>
            <person name="Canovas D."/>
            <person name="Cerqueira G.C."/>
            <person name="Chen F."/>
            <person name="Chen W."/>
            <person name="Choi C."/>
            <person name="Clum A."/>
            <person name="Dos Santos R.A."/>
            <person name="Damasio A.R."/>
            <person name="Diallinas G."/>
            <person name="Emri T."/>
            <person name="Fekete E."/>
            <person name="Flipphi M."/>
            <person name="Freyberg S."/>
            <person name="Gallo A."/>
            <person name="Gournas C."/>
            <person name="Habgood R."/>
            <person name="Hainaut M."/>
            <person name="Harispe M.L."/>
            <person name="Henrissat B."/>
            <person name="Hilden K.S."/>
            <person name="Hope R."/>
            <person name="Hossain A."/>
            <person name="Karabika E."/>
            <person name="Karaffa L."/>
            <person name="Karanyi Z."/>
            <person name="Krasevec N."/>
            <person name="Kuo A."/>
            <person name="Kusch H."/>
            <person name="LaButti K."/>
            <person name="Lagendijk E.L."/>
            <person name="Lapidus A."/>
            <person name="Levasseur A."/>
            <person name="Lindquist E."/>
            <person name="Lipzen A."/>
            <person name="Logrieco A.F."/>
            <person name="MacCabe A."/>
            <person name="Maekelae M.R."/>
            <person name="Malavazi I."/>
            <person name="Melin P."/>
            <person name="Meyer V."/>
            <person name="Mielnichuk N."/>
            <person name="Miskei M."/>
            <person name="Molnar A.P."/>
            <person name="Mule G."/>
            <person name="Ngan C.Y."/>
            <person name="Orejas M."/>
            <person name="Orosz E."/>
            <person name="Ouedraogo J.P."/>
            <person name="Overkamp K.M."/>
            <person name="Park H.-S."/>
            <person name="Perrone G."/>
            <person name="Piumi F."/>
            <person name="Punt P.J."/>
            <person name="Ram A.F."/>
            <person name="Ramon A."/>
            <person name="Rauscher S."/>
            <person name="Record E."/>
            <person name="Riano-Pachon D.M."/>
            <person name="Robert V."/>
            <person name="Roehrig J."/>
            <person name="Ruller R."/>
            <person name="Salamov A."/>
            <person name="Salih N.S."/>
            <person name="Samson R.A."/>
            <person name="Sandor E."/>
            <person name="Sanguinetti M."/>
            <person name="Schuetze T."/>
            <person name="Sepcic K."/>
            <person name="Shelest E."/>
            <person name="Sherlock G."/>
            <person name="Sophianopoulou V."/>
            <person name="Squina F.M."/>
            <person name="Sun H."/>
            <person name="Susca A."/>
            <person name="Todd R.B."/>
            <person name="Tsang A."/>
            <person name="Unkles S.E."/>
            <person name="van de Wiele N."/>
            <person name="van Rossen-Uffink D."/>
            <person name="Oliveira J.V."/>
            <person name="Vesth T.C."/>
            <person name="Visser J."/>
            <person name="Yu J.-H."/>
            <person name="Zhou M."/>
            <person name="Andersen M.R."/>
            <person name="Archer D.B."/>
            <person name="Baker S.E."/>
            <person name="Benoit I."/>
            <person name="Brakhage A.A."/>
            <person name="Braus G.H."/>
            <person name="Fischer R."/>
            <person name="Frisvad J.C."/>
            <person name="Goldman G.H."/>
            <person name="Houbraken J."/>
            <person name="Oakley B."/>
            <person name="Pocsi I."/>
            <person name="Scazzocchio C."/>
            <person name="Seiboth B."/>
            <person name="vanKuyk P.A."/>
            <person name="Wortman J."/>
            <person name="Dyer P.S."/>
            <person name="Grigoriev I.V."/>
        </authorList>
    </citation>
    <scope>NUCLEOTIDE SEQUENCE [LARGE SCALE GENOMIC DNA]</scope>
    <source>
        <strain evidence="9">ITEM 5010</strain>
    </source>
</reference>
<dbReference type="EMBL" id="KV907510">
    <property type="protein sequence ID" value="OOF91591.1"/>
    <property type="molecule type" value="Genomic_DNA"/>
</dbReference>
<evidence type="ECO:0000256" key="1">
    <source>
        <dbReference type="ARBA" id="ARBA00022723"/>
    </source>
</evidence>
<gene>
    <name evidence="8" type="ORF">ASPCADRAFT_176828</name>
</gene>
<keyword evidence="1" id="KW-0479">Metal-binding</keyword>
<dbReference type="CDD" id="cd00067">
    <property type="entry name" value="GAL4"/>
    <property type="match status" value="1"/>
</dbReference>
<dbReference type="SMART" id="SM00066">
    <property type="entry name" value="GAL4"/>
    <property type="match status" value="1"/>
</dbReference>
<dbReference type="VEuPathDB" id="FungiDB:ASPCADRAFT_176828"/>
<keyword evidence="4" id="KW-0238">DNA-binding</keyword>
<evidence type="ECO:0000256" key="5">
    <source>
        <dbReference type="ARBA" id="ARBA00023163"/>
    </source>
</evidence>
<evidence type="ECO:0000256" key="2">
    <source>
        <dbReference type="ARBA" id="ARBA00022833"/>
    </source>
</evidence>
<keyword evidence="3" id="KW-0805">Transcription regulation</keyword>
<accession>A0A1R3RAS6</accession>
<dbReference type="STRING" id="602072.A0A1R3RAS6"/>
<keyword evidence="9" id="KW-1185">Reference proteome</keyword>
<protein>
    <recommendedName>
        <fullName evidence="7">Zn(2)-C6 fungal-type domain-containing protein</fullName>
    </recommendedName>
</protein>
<dbReference type="InterPro" id="IPR001138">
    <property type="entry name" value="Zn2Cys6_DnaBD"/>
</dbReference>
<dbReference type="OMA" id="QDWILQE"/>
<dbReference type="GO" id="GO:0000981">
    <property type="term" value="F:DNA-binding transcription factor activity, RNA polymerase II-specific"/>
    <property type="evidence" value="ECO:0007669"/>
    <property type="project" value="InterPro"/>
</dbReference>
<dbReference type="Pfam" id="PF00172">
    <property type="entry name" value="Zn_clus"/>
    <property type="match status" value="1"/>
</dbReference>
<dbReference type="GO" id="GO:0009893">
    <property type="term" value="P:positive regulation of metabolic process"/>
    <property type="evidence" value="ECO:0007669"/>
    <property type="project" value="UniProtKB-ARBA"/>
</dbReference>
<evidence type="ECO:0000259" key="7">
    <source>
        <dbReference type="PROSITE" id="PS50048"/>
    </source>
</evidence>